<evidence type="ECO:0000256" key="2">
    <source>
        <dbReference type="SAM" id="MobiDB-lite"/>
    </source>
</evidence>
<evidence type="ECO:0000313" key="3">
    <source>
        <dbReference type="EMBL" id="CCA73030.1"/>
    </source>
</evidence>
<dbReference type="InParanoid" id="G4TNY4"/>
<feature type="compositionally biased region" description="Basic residues" evidence="2">
    <location>
        <begin position="72"/>
        <end position="84"/>
    </location>
</feature>
<proteinExistence type="predicted"/>
<keyword evidence="4" id="KW-1185">Reference proteome</keyword>
<feature type="compositionally biased region" description="Low complexity" evidence="2">
    <location>
        <begin position="434"/>
        <end position="460"/>
    </location>
</feature>
<feature type="region of interest" description="Disordered" evidence="2">
    <location>
        <begin position="118"/>
        <end position="157"/>
    </location>
</feature>
<dbReference type="AlphaFoldDB" id="G4TNY4"/>
<gene>
    <name evidence="3" type="ORF">PIIN_06985</name>
</gene>
<feature type="region of interest" description="Disordered" evidence="2">
    <location>
        <begin position="178"/>
        <end position="208"/>
    </location>
</feature>
<evidence type="ECO:0000313" key="4">
    <source>
        <dbReference type="Proteomes" id="UP000007148"/>
    </source>
</evidence>
<name>G4TNY4_SERID</name>
<feature type="region of interest" description="Disordered" evidence="2">
    <location>
        <begin position="433"/>
        <end position="557"/>
    </location>
</feature>
<feature type="compositionally biased region" description="Basic and acidic residues" evidence="2">
    <location>
        <begin position="488"/>
        <end position="504"/>
    </location>
</feature>
<accession>G4TNY4</accession>
<dbReference type="Proteomes" id="UP000007148">
    <property type="component" value="Unassembled WGS sequence"/>
</dbReference>
<feature type="coiled-coil region" evidence="1">
    <location>
        <begin position="252"/>
        <end position="279"/>
    </location>
</feature>
<feature type="region of interest" description="Disordered" evidence="2">
    <location>
        <begin position="62"/>
        <end position="100"/>
    </location>
</feature>
<feature type="region of interest" description="Disordered" evidence="2">
    <location>
        <begin position="382"/>
        <end position="418"/>
    </location>
</feature>
<reference evidence="3 4" key="1">
    <citation type="journal article" date="2011" name="PLoS Pathog.">
        <title>Endophytic Life Strategies Decoded by Genome and Transcriptome Analyses of the Mutualistic Root Symbiont Piriformospora indica.</title>
        <authorList>
            <person name="Zuccaro A."/>
            <person name="Lahrmann U."/>
            <person name="Guldener U."/>
            <person name="Langen G."/>
            <person name="Pfiffi S."/>
            <person name="Biedenkopf D."/>
            <person name="Wong P."/>
            <person name="Samans B."/>
            <person name="Grimm C."/>
            <person name="Basiewicz M."/>
            <person name="Murat C."/>
            <person name="Martin F."/>
            <person name="Kogel K.H."/>
        </authorList>
    </citation>
    <scope>NUCLEOTIDE SEQUENCE [LARGE SCALE GENOMIC DNA]</scope>
    <source>
        <strain evidence="3 4">DSM 11827</strain>
    </source>
</reference>
<dbReference type="EMBL" id="CAFZ01000197">
    <property type="protein sequence ID" value="CCA73030.1"/>
    <property type="molecule type" value="Genomic_DNA"/>
</dbReference>
<dbReference type="HOGENOM" id="CLU_489251_0_0_1"/>
<feature type="compositionally biased region" description="Low complexity" evidence="2">
    <location>
        <begin position="128"/>
        <end position="150"/>
    </location>
</feature>
<protein>
    <submittedName>
        <fullName evidence="3">Uncharacterized protein</fullName>
    </submittedName>
</protein>
<organism evidence="3 4">
    <name type="scientific">Serendipita indica (strain DSM 11827)</name>
    <name type="common">Root endophyte fungus</name>
    <name type="synonym">Piriformospora indica</name>
    <dbReference type="NCBI Taxonomy" id="1109443"/>
    <lineage>
        <taxon>Eukaryota</taxon>
        <taxon>Fungi</taxon>
        <taxon>Dikarya</taxon>
        <taxon>Basidiomycota</taxon>
        <taxon>Agaricomycotina</taxon>
        <taxon>Agaricomycetes</taxon>
        <taxon>Sebacinales</taxon>
        <taxon>Serendipitaceae</taxon>
        <taxon>Serendipita</taxon>
    </lineage>
</organism>
<feature type="compositionally biased region" description="Polar residues" evidence="2">
    <location>
        <begin position="387"/>
        <end position="406"/>
    </location>
</feature>
<evidence type="ECO:0000256" key="1">
    <source>
        <dbReference type="SAM" id="Coils"/>
    </source>
</evidence>
<keyword evidence="1" id="KW-0175">Coiled coil</keyword>
<sequence>MEDGDESHFLGDPKLVLAATTLLVAAGVGTWKVLSPALAAARHDARQRVDSLLGTTLASELADRATSAADKKGKRSKERRKRNGPPKVSKAALNAAPSPPKELDAALHEMDKTVAPENIALPPSPIASRPQSPLLLPSSSASESSSGTPLTPASMAASNASLPPLAEEGTHHAWHWAAHQPPTKGSTSTPQRGRKAHVRRKDASVEAEPSVATFPTLNTLPPPNTPLEVQIEFMRNQVESYRAQEESTRMREEALLIDLERLRAESEQSRQDVSRLQWQLNDMAQREERLLSQVNALTMQLHQARGGQPPPAMPVGIPVPLYQPQPIPYPQISPGHLGFYSPHGHPYANGSPMHAPLTPTSLVSPTQMHPLMAIPPFPVPMHAPVPTSGTPLDTFNGGSRSSLQNRTNDDATSDADGEPISFGLMEAIFKRPQSYAASQGSGSARSARSPSNSLSPSSDARPIHASRSPSVAGKSIDHDYPAAMGHVGTDKAEADDSSRHDDSTRGAQETVACDRDDRTPGHDTFQPSKLGMDTRPLTPPSTDEADDTRGRGVDIYY</sequence>
<feature type="compositionally biased region" description="Basic and acidic residues" evidence="2">
    <location>
        <begin position="547"/>
        <end position="557"/>
    </location>
</feature>
<dbReference type="OrthoDB" id="3239362at2759"/>
<feature type="compositionally biased region" description="Basic and acidic residues" evidence="2">
    <location>
        <begin position="512"/>
        <end position="521"/>
    </location>
</feature>
<comment type="caution">
    <text evidence="3">The sequence shown here is derived from an EMBL/GenBank/DDBJ whole genome shotgun (WGS) entry which is preliminary data.</text>
</comment>